<dbReference type="EMBL" id="JAGSND010000003">
    <property type="protein sequence ID" value="MBR0597600.1"/>
    <property type="molecule type" value="Genomic_DNA"/>
</dbReference>
<accession>A0A8J7W1R2</accession>
<gene>
    <name evidence="1" type="ORF">KCX82_06940</name>
</gene>
<dbReference type="InterPro" id="IPR019644">
    <property type="entry name" value="DUF2508"/>
</dbReference>
<protein>
    <submittedName>
        <fullName evidence="1">YaaL family protein</fullName>
    </submittedName>
</protein>
<dbReference type="Proteomes" id="UP000675664">
    <property type="component" value="Unassembled WGS sequence"/>
</dbReference>
<organism evidence="1 2">
    <name type="scientific">Sinanaerobacter chloroacetimidivorans</name>
    <dbReference type="NCBI Taxonomy" id="2818044"/>
    <lineage>
        <taxon>Bacteria</taxon>
        <taxon>Bacillati</taxon>
        <taxon>Bacillota</taxon>
        <taxon>Clostridia</taxon>
        <taxon>Peptostreptococcales</taxon>
        <taxon>Anaerovoracaceae</taxon>
        <taxon>Sinanaerobacter</taxon>
    </lineage>
</organism>
<dbReference type="AlphaFoldDB" id="A0A8J7W1R2"/>
<reference evidence="1" key="1">
    <citation type="submission" date="2021-04" db="EMBL/GenBank/DDBJ databases">
        <title>Sinoanaerobacter chloroacetimidivorans sp. nov., an obligate anaerobic bacterium isolated from anaerobic sludge.</title>
        <authorList>
            <person name="Bao Y."/>
        </authorList>
    </citation>
    <scope>NUCLEOTIDE SEQUENCE</scope>
    <source>
        <strain evidence="1">BAD-6</strain>
    </source>
</reference>
<evidence type="ECO:0000313" key="2">
    <source>
        <dbReference type="Proteomes" id="UP000675664"/>
    </source>
</evidence>
<reference evidence="1" key="2">
    <citation type="submission" date="2021-04" db="EMBL/GenBank/DDBJ databases">
        <authorList>
            <person name="Liu J."/>
        </authorList>
    </citation>
    <scope>NUCLEOTIDE SEQUENCE</scope>
    <source>
        <strain evidence="1">BAD-6</strain>
    </source>
</reference>
<keyword evidence="2" id="KW-1185">Reference proteome</keyword>
<dbReference type="Pfam" id="PF10704">
    <property type="entry name" value="DUF2508"/>
    <property type="match status" value="1"/>
</dbReference>
<proteinExistence type="predicted"/>
<comment type="caution">
    <text evidence="1">The sequence shown here is derived from an EMBL/GenBank/DDBJ whole genome shotgun (WGS) entry which is preliminary data.</text>
</comment>
<name>A0A8J7W1R2_9FIRM</name>
<dbReference type="RefSeq" id="WP_227017729.1">
    <property type="nucleotide sequence ID" value="NZ_JAGSND010000003.1"/>
</dbReference>
<evidence type="ECO:0000313" key="1">
    <source>
        <dbReference type="EMBL" id="MBR0597600.1"/>
    </source>
</evidence>
<sequence length="87" mass="10060">MSTPFDNIMNTASKVYHQVLNVPYPQSEDEQLISSIKTAQSDWQRAEALFHEATDPDLVDHAIYDMMAARTRYSYLIKTAKEKGLHW</sequence>